<keyword evidence="5" id="KW-1133">Transmembrane helix</keyword>
<dbReference type="InterPro" id="IPR039297">
    <property type="entry name" value="COX7a"/>
</dbReference>
<evidence type="ECO:0000313" key="6">
    <source>
        <dbReference type="EMBL" id="KAG2182322.1"/>
    </source>
</evidence>
<reference evidence="6" key="1">
    <citation type="submission" date="2020-12" db="EMBL/GenBank/DDBJ databases">
        <title>Metabolic potential, ecology and presence of endohyphal bacteria is reflected in genomic diversity of Mucoromycotina.</title>
        <authorList>
            <person name="Muszewska A."/>
            <person name="Okrasinska A."/>
            <person name="Steczkiewicz K."/>
            <person name="Drgas O."/>
            <person name="Orlowska M."/>
            <person name="Perlinska-Lenart U."/>
            <person name="Aleksandrzak-Piekarczyk T."/>
            <person name="Szatraj K."/>
            <person name="Zielenkiewicz U."/>
            <person name="Pilsyk S."/>
            <person name="Malc E."/>
            <person name="Mieczkowski P."/>
            <person name="Kruszewska J.S."/>
            <person name="Biernat P."/>
            <person name="Pawlowska J."/>
        </authorList>
    </citation>
    <scope>NUCLEOTIDE SEQUENCE</scope>
    <source>
        <strain evidence="6">WA0000067209</strain>
    </source>
</reference>
<comment type="subcellular location">
    <subcellularLocation>
        <location evidence="1">Mitochondrion inner membrane</location>
    </subcellularLocation>
</comment>
<evidence type="ECO:0000256" key="3">
    <source>
        <dbReference type="ARBA" id="ARBA00023128"/>
    </source>
</evidence>
<dbReference type="Proteomes" id="UP000654370">
    <property type="component" value="Unassembled WGS sequence"/>
</dbReference>
<dbReference type="Pfam" id="PF02238">
    <property type="entry name" value="COX7a"/>
    <property type="match status" value="1"/>
</dbReference>
<evidence type="ECO:0000256" key="4">
    <source>
        <dbReference type="ARBA" id="ARBA00023136"/>
    </source>
</evidence>
<evidence type="ECO:0000256" key="5">
    <source>
        <dbReference type="SAM" id="Phobius"/>
    </source>
</evidence>
<dbReference type="EMBL" id="JAEPQZ010000004">
    <property type="protein sequence ID" value="KAG2182322.1"/>
    <property type="molecule type" value="Genomic_DNA"/>
</dbReference>
<keyword evidence="7" id="KW-1185">Reference proteome</keyword>
<organism evidence="6 7">
    <name type="scientific">Mortierella isabellina</name>
    <name type="common">Filamentous fungus</name>
    <name type="synonym">Umbelopsis isabellina</name>
    <dbReference type="NCBI Taxonomy" id="91625"/>
    <lineage>
        <taxon>Eukaryota</taxon>
        <taxon>Fungi</taxon>
        <taxon>Fungi incertae sedis</taxon>
        <taxon>Mucoromycota</taxon>
        <taxon>Mucoromycotina</taxon>
        <taxon>Umbelopsidomycetes</taxon>
        <taxon>Umbelopsidales</taxon>
        <taxon>Umbelopsidaceae</taxon>
        <taxon>Umbelopsis</taxon>
    </lineage>
</organism>
<feature type="transmembrane region" description="Helical" evidence="5">
    <location>
        <begin position="51"/>
        <end position="72"/>
    </location>
</feature>
<sequence>ANNKLPCNIEISPTPSKMSLVNRPNNVIANQRYFQAPSNTLLFLRGPRDKFFAYTTFLVLGTGVLGSLWGAVKMAKVRLTLYIIASTHLRISLHN</sequence>
<keyword evidence="5" id="KW-0812">Transmembrane</keyword>
<gene>
    <name evidence="6" type="ORF">INT43_007252</name>
</gene>
<evidence type="ECO:0000256" key="2">
    <source>
        <dbReference type="ARBA" id="ARBA00022792"/>
    </source>
</evidence>
<keyword evidence="2" id="KW-0999">Mitochondrion inner membrane</keyword>
<proteinExistence type="predicted"/>
<accession>A0A8H7PXS2</accession>
<evidence type="ECO:0000256" key="1">
    <source>
        <dbReference type="ARBA" id="ARBA00004273"/>
    </source>
</evidence>
<feature type="non-terminal residue" evidence="6">
    <location>
        <position position="1"/>
    </location>
</feature>
<dbReference type="GO" id="GO:0005743">
    <property type="term" value="C:mitochondrial inner membrane"/>
    <property type="evidence" value="ECO:0007669"/>
    <property type="project" value="UniProtKB-SubCell"/>
</dbReference>
<protein>
    <submittedName>
        <fullName evidence="6">Uncharacterized protein</fullName>
    </submittedName>
</protein>
<dbReference type="OrthoDB" id="5511599at2759"/>
<evidence type="ECO:0000313" key="7">
    <source>
        <dbReference type="Proteomes" id="UP000654370"/>
    </source>
</evidence>
<keyword evidence="3" id="KW-0496">Mitochondrion</keyword>
<comment type="caution">
    <text evidence="6">The sequence shown here is derived from an EMBL/GenBank/DDBJ whole genome shotgun (WGS) entry which is preliminary data.</text>
</comment>
<dbReference type="AlphaFoldDB" id="A0A8H7PXS2"/>
<keyword evidence="4 5" id="KW-0472">Membrane</keyword>
<name>A0A8H7PXS2_MORIS</name>